<comment type="similarity">
    <text evidence="1">Belongs to the class IV-like SAM-binding methyltransferase superfamily. RNA methyltransferase TrmH family.</text>
</comment>
<evidence type="ECO:0000313" key="5">
    <source>
        <dbReference type="EMBL" id="MBJ7610366.1"/>
    </source>
</evidence>
<evidence type="ECO:0000256" key="3">
    <source>
        <dbReference type="ARBA" id="ARBA00022679"/>
    </source>
</evidence>
<dbReference type="FunFam" id="3.40.1280.10:FF:000008">
    <property type="entry name" value="Group 3 RNA methyltransferase TrmH"/>
    <property type="match status" value="1"/>
</dbReference>
<evidence type="ECO:0000313" key="6">
    <source>
        <dbReference type="Proteomes" id="UP000614410"/>
    </source>
</evidence>
<dbReference type="EMBL" id="JAEKNN010000061">
    <property type="protein sequence ID" value="MBJ7610366.1"/>
    <property type="molecule type" value="Genomic_DNA"/>
</dbReference>
<keyword evidence="3" id="KW-0808">Transferase</keyword>
<dbReference type="InterPro" id="IPR029028">
    <property type="entry name" value="Alpha/beta_knot_MTases"/>
</dbReference>
<protein>
    <submittedName>
        <fullName evidence="5">23S rRNA (Guanosine(2251)-2'-O)-methyltransferase RlmB</fullName>
    </submittedName>
</protein>
<accession>A0A934KK67</accession>
<dbReference type="SUPFAM" id="SSF75217">
    <property type="entry name" value="alpha/beta knot"/>
    <property type="match status" value="1"/>
</dbReference>
<dbReference type="Gene3D" id="3.40.1280.10">
    <property type="match status" value="1"/>
</dbReference>
<dbReference type="Pfam" id="PF00588">
    <property type="entry name" value="SpoU_methylase"/>
    <property type="match status" value="1"/>
</dbReference>
<dbReference type="GO" id="GO:0006396">
    <property type="term" value="P:RNA processing"/>
    <property type="evidence" value="ECO:0007669"/>
    <property type="project" value="InterPro"/>
</dbReference>
<dbReference type="GO" id="GO:0008173">
    <property type="term" value="F:RNA methyltransferase activity"/>
    <property type="evidence" value="ECO:0007669"/>
    <property type="project" value="InterPro"/>
</dbReference>
<dbReference type="GO" id="GO:0032259">
    <property type="term" value="P:methylation"/>
    <property type="evidence" value="ECO:0007669"/>
    <property type="project" value="UniProtKB-KW"/>
</dbReference>
<evidence type="ECO:0000259" key="4">
    <source>
        <dbReference type="SMART" id="SM00967"/>
    </source>
</evidence>
<dbReference type="AlphaFoldDB" id="A0A934KK67"/>
<sequence length="249" mass="26154">MLGHVDILYGRNPVLEALRSGRPARKLVLAVGVSSEGRLDEILVLARERGIPVEDSTRRRLDDIAHTEHHQGIAGYFHGRPPLELADLLAQSRPPQLVVVLDGIQDPQNLGAIARTADAVGADGIVLPRHRSAGVTAAAAKASAGATEHVPVAVVGNLVHALEQMQSAGLWVVGLAADGEVRYDSFDFTTPVAVVVGAEGEGMRALTRRHCDAVVSLPLAGHVSSLNAGAAAAVLLYEVVRQRGFAPRG</sequence>
<feature type="domain" description="RNA 2-O ribose methyltransferase substrate binding" evidence="4">
    <location>
        <begin position="7"/>
        <end position="83"/>
    </location>
</feature>
<dbReference type="SMART" id="SM00967">
    <property type="entry name" value="SpoU_sub_bind"/>
    <property type="match status" value="1"/>
</dbReference>
<evidence type="ECO:0000256" key="1">
    <source>
        <dbReference type="ARBA" id="ARBA00007228"/>
    </source>
</evidence>
<gene>
    <name evidence="5" type="primary">rlmB</name>
    <name evidence="5" type="ORF">JF887_13185</name>
</gene>
<reference evidence="5 6" key="1">
    <citation type="submission" date="2020-10" db="EMBL/GenBank/DDBJ databases">
        <title>Ca. Dormibacterota MAGs.</title>
        <authorList>
            <person name="Montgomery K."/>
        </authorList>
    </citation>
    <scope>NUCLEOTIDE SEQUENCE [LARGE SCALE GENOMIC DNA]</scope>
    <source>
        <strain evidence="5">Mitchell_Peninsula_5</strain>
    </source>
</reference>
<proteinExistence type="inferred from homology"/>
<comment type="caution">
    <text evidence="5">The sequence shown here is derived from an EMBL/GenBank/DDBJ whole genome shotgun (WGS) entry which is preliminary data.</text>
</comment>
<dbReference type="GO" id="GO:0003723">
    <property type="term" value="F:RNA binding"/>
    <property type="evidence" value="ECO:0007669"/>
    <property type="project" value="InterPro"/>
</dbReference>
<dbReference type="SUPFAM" id="SSF55315">
    <property type="entry name" value="L30e-like"/>
    <property type="match status" value="1"/>
</dbReference>
<dbReference type="Pfam" id="PF08032">
    <property type="entry name" value="SpoU_sub_bind"/>
    <property type="match status" value="1"/>
</dbReference>
<keyword evidence="2" id="KW-0489">Methyltransferase</keyword>
<dbReference type="InterPro" id="IPR029026">
    <property type="entry name" value="tRNA_m1G_MTases_N"/>
</dbReference>
<name>A0A934KK67_9BACT</name>
<dbReference type="CDD" id="cd18103">
    <property type="entry name" value="SpoU-like_RlmB"/>
    <property type="match status" value="1"/>
</dbReference>
<evidence type="ECO:0000256" key="2">
    <source>
        <dbReference type="ARBA" id="ARBA00022603"/>
    </source>
</evidence>
<dbReference type="PANTHER" id="PTHR46429">
    <property type="entry name" value="23S RRNA (GUANOSINE-2'-O-)-METHYLTRANSFERASE RLMB"/>
    <property type="match status" value="1"/>
</dbReference>
<dbReference type="NCBIfam" id="TIGR00186">
    <property type="entry name" value="rRNA_methyl_3"/>
    <property type="match status" value="1"/>
</dbReference>
<dbReference type="InterPro" id="IPR013123">
    <property type="entry name" value="SpoU_subst-bd"/>
</dbReference>
<dbReference type="InterPro" id="IPR004441">
    <property type="entry name" value="rRNA_MeTrfase_TrmH"/>
</dbReference>
<dbReference type="InterPro" id="IPR001537">
    <property type="entry name" value="SpoU_MeTrfase"/>
</dbReference>
<dbReference type="InterPro" id="IPR029064">
    <property type="entry name" value="Ribosomal_eL30-like_sf"/>
</dbReference>
<dbReference type="PANTHER" id="PTHR46429:SF1">
    <property type="entry name" value="23S RRNA (GUANOSINE-2'-O-)-METHYLTRANSFERASE RLMB"/>
    <property type="match status" value="1"/>
</dbReference>
<organism evidence="5 6">
    <name type="scientific">Candidatus Amunia macphersoniae</name>
    <dbReference type="NCBI Taxonomy" id="3127014"/>
    <lineage>
        <taxon>Bacteria</taxon>
        <taxon>Bacillati</taxon>
        <taxon>Candidatus Dormiibacterota</taxon>
        <taxon>Candidatus Dormibacteria</taxon>
        <taxon>Candidatus Aeolococcales</taxon>
        <taxon>Candidatus Aeolococcaceae</taxon>
        <taxon>Candidatus Amunia</taxon>
    </lineage>
</organism>
<dbReference type="GO" id="GO:0005829">
    <property type="term" value="C:cytosol"/>
    <property type="evidence" value="ECO:0007669"/>
    <property type="project" value="TreeGrafter"/>
</dbReference>
<dbReference type="Proteomes" id="UP000614410">
    <property type="component" value="Unassembled WGS sequence"/>
</dbReference>
<dbReference type="Gene3D" id="3.30.1330.30">
    <property type="match status" value="1"/>
</dbReference>